<dbReference type="SUPFAM" id="SSF103515">
    <property type="entry name" value="Autotransporter"/>
    <property type="match status" value="1"/>
</dbReference>
<name>A0A6S7A2D0_9BURK</name>
<dbReference type="PANTHER" id="PTHR35037:SF3">
    <property type="entry name" value="C-TERMINAL REGION OF AIDA-LIKE PROTEIN"/>
    <property type="match status" value="1"/>
</dbReference>
<dbReference type="NCBIfam" id="TIGR01414">
    <property type="entry name" value="autotrans_barl"/>
    <property type="match status" value="1"/>
</dbReference>
<feature type="region of interest" description="Disordered" evidence="3">
    <location>
        <begin position="2380"/>
        <end position="2400"/>
    </location>
</feature>
<dbReference type="InterPro" id="IPR005546">
    <property type="entry name" value="Autotransporte_beta"/>
</dbReference>
<dbReference type="Proteomes" id="UP000494269">
    <property type="component" value="Unassembled WGS sequence"/>
</dbReference>
<accession>A0A6S7A2D0</accession>
<keyword evidence="1" id="KW-0732">Signal</keyword>
<dbReference type="Pfam" id="PF03797">
    <property type="entry name" value="Autotransporter"/>
    <property type="match status" value="1"/>
</dbReference>
<keyword evidence="4" id="KW-0812">Transmembrane</keyword>
<dbReference type="NCBIfam" id="TIGR02601">
    <property type="entry name" value="autotrns_rpt"/>
    <property type="match status" value="10"/>
</dbReference>
<organism evidence="6 7">
    <name type="scientific">Achromobacter kerstersii</name>
    <dbReference type="NCBI Taxonomy" id="1353890"/>
    <lineage>
        <taxon>Bacteria</taxon>
        <taxon>Pseudomonadati</taxon>
        <taxon>Pseudomonadota</taxon>
        <taxon>Betaproteobacteria</taxon>
        <taxon>Burkholderiales</taxon>
        <taxon>Alcaligenaceae</taxon>
        <taxon>Achromobacter</taxon>
    </lineage>
</organism>
<dbReference type="PROSITE" id="PS51208">
    <property type="entry name" value="AUTOTRANSPORTER"/>
    <property type="match status" value="1"/>
</dbReference>
<dbReference type="Pfam" id="PF13018">
    <property type="entry name" value="ESPR"/>
    <property type="match status" value="1"/>
</dbReference>
<gene>
    <name evidence="6" type="ORF">LMG3441_03051</name>
</gene>
<keyword evidence="4" id="KW-0472">Membrane</keyword>
<dbReference type="PANTHER" id="PTHR35037">
    <property type="entry name" value="C-TERMINAL REGION OF AIDA-LIKE PROTEIN"/>
    <property type="match status" value="1"/>
</dbReference>
<evidence type="ECO:0000259" key="5">
    <source>
        <dbReference type="PROSITE" id="PS51208"/>
    </source>
</evidence>
<protein>
    <recommendedName>
        <fullName evidence="5">Autotransporter domain-containing protein</fullName>
    </recommendedName>
</protein>
<feature type="domain" description="Autotransporter" evidence="5">
    <location>
        <begin position="2216"/>
        <end position="2497"/>
    </location>
</feature>
<evidence type="ECO:0000313" key="7">
    <source>
        <dbReference type="Proteomes" id="UP000494269"/>
    </source>
</evidence>
<keyword evidence="2" id="KW-0843">Virulence</keyword>
<dbReference type="InterPro" id="IPR013425">
    <property type="entry name" value="Autotrns_rpt"/>
</dbReference>
<evidence type="ECO:0000256" key="3">
    <source>
        <dbReference type="SAM" id="MobiDB-lite"/>
    </source>
</evidence>
<dbReference type="GO" id="GO:0019867">
    <property type="term" value="C:outer membrane"/>
    <property type="evidence" value="ECO:0007669"/>
    <property type="project" value="InterPro"/>
</dbReference>
<dbReference type="InterPro" id="IPR024973">
    <property type="entry name" value="ESPR"/>
</dbReference>
<dbReference type="EMBL" id="CADIJQ010000004">
    <property type="protein sequence ID" value="CAB3709786.1"/>
    <property type="molecule type" value="Genomic_DNA"/>
</dbReference>
<dbReference type="SMART" id="SM00869">
    <property type="entry name" value="Autotransporter"/>
    <property type="match status" value="1"/>
</dbReference>
<proteinExistence type="predicted"/>
<dbReference type="InterPro" id="IPR006315">
    <property type="entry name" value="OM_autotransptr_brl_dom"/>
</dbReference>
<dbReference type="InterPro" id="IPR036709">
    <property type="entry name" value="Autotransporte_beta_dom_sf"/>
</dbReference>
<evidence type="ECO:0000256" key="4">
    <source>
        <dbReference type="SAM" id="Phobius"/>
    </source>
</evidence>
<evidence type="ECO:0000313" key="6">
    <source>
        <dbReference type="EMBL" id="CAB3709786.1"/>
    </source>
</evidence>
<dbReference type="InterPro" id="IPR011050">
    <property type="entry name" value="Pectin_lyase_fold/virulence"/>
</dbReference>
<dbReference type="InterPro" id="IPR012332">
    <property type="entry name" value="Autotransporter_pectin_lyase_C"/>
</dbReference>
<dbReference type="Gene3D" id="2.40.128.130">
    <property type="entry name" value="Autotransporter beta-domain"/>
    <property type="match status" value="1"/>
</dbReference>
<dbReference type="Gene3D" id="2.160.20.20">
    <property type="match status" value="1"/>
</dbReference>
<reference evidence="6 7" key="1">
    <citation type="submission" date="2020-04" db="EMBL/GenBank/DDBJ databases">
        <authorList>
            <person name="De Canck E."/>
        </authorList>
    </citation>
    <scope>NUCLEOTIDE SEQUENCE [LARGE SCALE GENOMIC DNA]</scope>
    <source>
        <strain evidence="6 7">LMG 3441</strain>
    </source>
</reference>
<evidence type="ECO:0000256" key="1">
    <source>
        <dbReference type="ARBA" id="ARBA00022729"/>
    </source>
</evidence>
<dbReference type="InterPro" id="IPR051551">
    <property type="entry name" value="Autotransporter_adhesion"/>
</dbReference>
<dbReference type="SUPFAM" id="SSF51126">
    <property type="entry name" value="Pectin lyase-like"/>
    <property type="match status" value="5"/>
</dbReference>
<dbReference type="Pfam" id="PF12951">
    <property type="entry name" value="PATR"/>
    <property type="match status" value="10"/>
</dbReference>
<feature type="transmembrane region" description="Helical" evidence="4">
    <location>
        <begin position="51"/>
        <end position="68"/>
    </location>
</feature>
<sequence length="2497" mass="245593">MNKTFCSIWNPSLGAWVAAPETARVRGKSATRGAAGHIAGPQTRSMPRKRSLVVAMAAVCGLFGYLPAAQATCSPGFSTGARVICTGFDFSLNSFFSNMDVTVASGAEVNVILGDPSALTLSGNNTRFTNLGTVQPSGNPSTMLASGVTIGNANNSIVSVTNLGVIKGTVGVLGVNLPTVQGVALNIQNGAFGTTTVTNSGTLSSMPLLGISMATADAPVVAISGGGQVSMTNTGTIAGRVAFEASAGGNEFTNTGTIAGSVSLGAGKGPNQFTAITGSWVSQGAGLMDALPVQNSTTMAFAKAGLVDGGVGGNNTLTLQNAIGGGSGTAGSGSISSATYVNFTNLIVRSGTWNLSGPVLTGTTTTTLNGGRLIVDNAAALGAGAVTANGGALLAGASTLTLSNAIGLGVSGLTVSGSNALILGGVLSGAGGLTQSGSGTLTLQADNTYAGTTTVSGGILQLGTGGTTGSLGTGAIVNNGQVALVRSNNATLSNAFSGAGTIVKNGTGVASLTGDSSAFTGSTTVSSGGLTVSNKLGGDVTVSLGATLAGSGTISGNVGVSGGTLQGTQGQTLTIGGNLDVSDAQINVALGAAGSSAALFDVGGSVTLDNATLNVTDLGGLGTGVYRLFDYGTTASGSVRFGSMPAGVGAGSLGLQFLWGKVNLVSTVGTVFDYWDGDTAGSHTNGAVNGGSGVWNASNSNWTTSDGATNGTFATPSFATFKGVAGVVTVDASAGAIGVKGITIGTDGYVIEGDSIALQGGSQTTIGVGNGTPASSAFTGTINASLTGASKLFKSDYGTLVLGGNNTYTGGTDIQFGTLSVSADNNLGAANTGVAMVGGTLATTASFNTNRNIALTQDGAINVATGTQLGLTGTVSGSGALIKQGAGTLELTGANTYGSTRVQAGTLIGNSASIRGDLQNAGTVIFDQTWDDSVSGMLLGSGAITKRGAGILTLNGLNTLNWKIEDGTLVSDVTRYSANATIGAAGTLRFNQATDADYAGKLSGSGTFEKTGAGMLSLNADSSAFTGTTNVTSGTLIVTNKLGGDANVTSGRLHVNGTLSGNAAIGNNVILSGAGTIGQNVTLTGGILQGTQGKTLKIGGDLTLDSASQVNVALGRAPSGALFNVGGDLALAGTLNITDQGAFGAGVYRLFDYGGALTTNTLAIGTAPTGITANDLRIQTAVNGQVNLMSTAGATLSFWDGSNTARRDNGVIDGGAGTWRTDGLNWTNADGTLNGRFQPNPTFAVFQGTAGTVSVDATAGGVAVTGMQIATSGYRIEGDPIALAGGAETILRVGSGVASSSATSGTIASSLTGASKLVKADYGTLVLAGSNTYTGGTEVRAGTLSVSSDANLGAAAGGLTFNGGALATTASFDSARAVTLTQAGAITVAAGTSLGLQGAIGGTGTLQKLGAGTLTLTGANSYGNTQVLAGTLVGDAASVRGDLANEGSVVFKQATDASYAGYISGNGSMVKQGAGELTLTGISGQNWRVDAGTLTARAGRYTGNTMIASGATLHFDQTAGSSYDSVLSGAGRLTKTGTGALTLTADSSAFTGSTDVQAGTLMVLNKLGGDASITGGLLYITGELDGNAAISGGGTLFNGGRITGNATLAGGVLLAEQGSQLSIGGDLTLDSATQVNVELGRAPTPASALFNVGGNLTLAGTLNVTDSGGFGAGIYRLFDYGGNLVDNGLTVGATPAGVAAGALTLQTAVRGQVNLASTSGATLSFWDGSNTARHDNGVIDGGSGTWRADGRNWANMDGTLNGVFQPNPTFAIFQGTAGTVTVDNSAGAIGVTGMQIVTDGYRIQGDDIALQGSGGESIIRVGAGSSADAATTGTIASRLTGASKLAKTDYGTLVLTADNTYTGGTDVRLGALSVAKDANLGAAAGGLTLSGGVLATTASFDTNRAVSITRSSGIDVASGTTFGLAGAITGSGDVTKTGAGMLTVSGDGSAYTGNALVQSGVLNIASAGKLGGTLTLANGALLQGAGQVGATTLQSGAILAPGNVNGTLNVAGDLTFMPGSVYQVAADPASSASARVVVSGVANLAGSVVHVGPEGGFESTRQYTILTAGAINGQFNTVSSNYAFLDPALRYGAQDVTLQLGRKQVQGDPATPSRPIAFADAARTGNQRAVANALDSLPSGNALHEYILTLPEGAPAAAFNSLSGEAHASVASSLMGSINTVRTLPLSHLRANLNAGMRPGAPTAQAGGTLSASALPSSNAQPAWAELVGNWQTQNATDNTAQVRQHTGGVFAGADHAVGNGWRVGGAVGYTDSKIRVDDLASKADVSGYSAAIYGGKSFDAGAGKLNLLVGTSYTWHDVNTERYATVAGASQKLTADYGASTTQLFTELGYAMPLSDRTTLEPFAGVAWSDLRSRSFQETGGSAALTGQSSSDKQTSSTLGVRAQTDFTLAGAEGRLRGTLGWRHAFGDVLPQSTMAFDGGQAFTVAGAPIARNAAVAELGAEVAVSRNASLGLNYSGQYGGGNREHAGSLNVRWRY</sequence>
<keyword evidence="7" id="KW-1185">Reference proteome</keyword>
<keyword evidence="4" id="KW-1133">Transmembrane helix</keyword>
<evidence type="ECO:0000256" key="2">
    <source>
        <dbReference type="ARBA" id="ARBA00023026"/>
    </source>
</evidence>